<sequence>MLGRICFIKEGQRYPDHYRVRDALGAAATVFPTGTPTWRSPSWSTSTCRRSGRSRSCPAA</sequence>
<accession>A0ABZ1AZU1</accession>
<protein>
    <submittedName>
        <fullName evidence="2">Uncharacterized protein</fullName>
    </submittedName>
</protein>
<dbReference type="RefSeq" id="WP_324275334.1">
    <property type="nucleotide sequence ID" value="NZ_CP141261.1"/>
</dbReference>
<feature type="region of interest" description="Disordered" evidence="1">
    <location>
        <begin position="36"/>
        <end position="60"/>
    </location>
</feature>
<evidence type="ECO:0000313" key="3">
    <source>
        <dbReference type="Proteomes" id="UP001324287"/>
    </source>
</evidence>
<evidence type="ECO:0000313" key="2">
    <source>
        <dbReference type="EMBL" id="WRL64004.1"/>
    </source>
</evidence>
<dbReference type="EMBL" id="CP141261">
    <property type="protein sequence ID" value="WRL64004.1"/>
    <property type="molecule type" value="Genomic_DNA"/>
</dbReference>
<reference evidence="2 3" key="1">
    <citation type="submission" date="2023-12" db="EMBL/GenBank/DDBJ databases">
        <title>Blastococcus brunescens sp. nov., an actonobacterium isolated from sandstone collected in sahara desert.</title>
        <authorList>
            <person name="Gtari M."/>
            <person name="Ghodhbane F."/>
        </authorList>
    </citation>
    <scope>NUCLEOTIDE SEQUENCE [LARGE SCALE GENOMIC DNA]</scope>
    <source>
        <strain evidence="2 3">BMG 8361</strain>
    </source>
</reference>
<dbReference type="Proteomes" id="UP001324287">
    <property type="component" value="Chromosome"/>
</dbReference>
<proteinExistence type="predicted"/>
<keyword evidence="3" id="KW-1185">Reference proteome</keyword>
<gene>
    <name evidence="2" type="ORF">U6N30_31170</name>
</gene>
<evidence type="ECO:0000256" key="1">
    <source>
        <dbReference type="SAM" id="MobiDB-lite"/>
    </source>
</evidence>
<name>A0ABZ1AZU1_9ACTN</name>
<organism evidence="2 3">
    <name type="scientific">Blastococcus brunescens</name>
    <dbReference type="NCBI Taxonomy" id="1564165"/>
    <lineage>
        <taxon>Bacteria</taxon>
        <taxon>Bacillati</taxon>
        <taxon>Actinomycetota</taxon>
        <taxon>Actinomycetes</taxon>
        <taxon>Geodermatophilales</taxon>
        <taxon>Geodermatophilaceae</taxon>
        <taxon>Blastococcus</taxon>
    </lineage>
</organism>